<dbReference type="OrthoDB" id="4951845at2759"/>
<evidence type="ECO:0000313" key="2">
    <source>
        <dbReference type="EMBL" id="PSK34053.1"/>
    </source>
</evidence>
<dbReference type="AlphaFoldDB" id="A0A2P7YDK8"/>
<evidence type="ECO:0000313" key="3">
    <source>
        <dbReference type="Proteomes" id="UP000243723"/>
    </source>
</evidence>
<dbReference type="SUPFAM" id="SSF47616">
    <property type="entry name" value="GST C-terminal domain-like"/>
    <property type="match status" value="1"/>
</dbReference>
<dbReference type="Pfam" id="PF13409">
    <property type="entry name" value="GST_N_2"/>
    <property type="match status" value="1"/>
</dbReference>
<dbReference type="InterPro" id="IPR004045">
    <property type="entry name" value="Glutathione_S-Trfase_N"/>
</dbReference>
<evidence type="ECO:0000259" key="1">
    <source>
        <dbReference type="PROSITE" id="PS50404"/>
    </source>
</evidence>
<dbReference type="SUPFAM" id="SSF52833">
    <property type="entry name" value="Thioredoxin-like"/>
    <property type="match status" value="1"/>
</dbReference>
<protein>
    <recommendedName>
        <fullName evidence="1">GST N-terminal domain-containing protein</fullName>
    </recommendedName>
</protein>
<name>A0A2P7YDK8_9PEZI</name>
<proteinExistence type="predicted"/>
<dbReference type="Proteomes" id="UP000243723">
    <property type="component" value="Unassembled WGS sequence"/>
</dbReference>
<comment type="caution">
    <text evidence="2">The sequence shown here is derived from an EMBL/GenBank/DDBJ whole genome shotgun (WGS) entry which is preliminary data.</text>
</comment>
<dbReference type="PROSITE" id="PS50404">
    <property type="entry name" value="GST_NTER"/>
    <property type="match status" value="1"/>
</dbReference>
<dbReference type="Pfam" id="PF22041">
    <property type="entry name" value="GST_C_7"/>
    <property type="match status" value="1"/>
</dbReference>
<dbReference type="STRING" id="40998.A0A2P7YDK8"/>
<keyword evidence="3" id="KW-1185">Reference proteome</keyword>
<dbReference type="InterPro" id="IPR054416">
    <property type="entry name" value="GST_UstS-like_C"/>
</dbReference>
<organism evidence="2 3">
    <name type="scientific">Elsinoe australis</name>
    <dbReference type="NCBI Taxonomy" id="40998"/>
    <lineage>
        <taxon>Eukaryota</taxon>
        <taxon>Fungi</taxon>
        <taxon>Dikarya</taxon>
        <taxon>Ascomycota</taxon>
        <taxon>Pezizomycotina</taxon>
        <taxon>Dothideomycetes</taxon>
        <taxon>Dothideomycetidae</taxon>
        <taxon>Myriangiales</taxon>
        <taxon>Elsinoaceae</taxon>
        <taxon>Elsinoe</taxon>
    </lineage>
</organism>
<gene>
    <name evidence="2" type="ORF">B9Z65_8379</name>
</gene>
<dbReference type="Gene3D" id="1.20.1050.10">
    <property type="match status" value="1"/>
</dbReference>
<dbReference type="InterPro" id="IPR036282">
    <property type="entry name" value="Glutathione-S-Trfase_C_sf"/>
</dbReference>
<accession>A0A2P7YDK8</accession>
<reference evidence="2 3" key="1">
    <citation type="submission" date="2017-05" db="EMBL/GenBank/DDBJ databases">
        <title>Draft genome sequence of Elsinoe australis.</title>
        <authorList>
            <person name="Cheng Q."/>
        </authorList>
    </citation>
    <scope>NUCLEOTIDE SEQUENCE [LARGE SCALE GENOMIC DNA]</scope>
    <source>
        <strain evidence="2 3">NL1</strain>
    </source>
</reference>
<dbReference type="Gene3D" id="3.40.30.10">
    <property type="entry name" value="Glutaredoxin"/>
    <property type="match status" value="1"/>
</dbReference>
<sequence>MPESDPLVFYDISSPLQPRTYAPNPSKARLALNFKSILFTTTWVDILDIPTVRNGLHCPATRKLDDGSDFHTLPIVQDPASNKVLGDSFDIATYLDDTHPDTGGRLFPADATRHGLDYESPHKDTPFYAPITTNAGAKHGEYARFNLHVDATFSSGMVGYGQFLPFNPDTAGRVQALMAKRAHMKSWDDVQVGREQRLQLLGMLKGATESLGKLFEVNQGGPYLEGERATYADLIVGGWLNLYSVIMPEEEWKEFRTWHGGVFASLHDALQEKYFMCK</sequence>
<dbReference type="EMBL" id="NHZQ01000447">
    <property type="protein sequence ID" value="PSK34053.1"/>
    <property type="molecule type" value="Genomic_DNA"/>
</dbReference>
<feature type="domain" description="GST N-terminal" evidence="1">
    <location>
        <begin position="12"/>
        <end position="103"/>
    </location>
</feature>
<dbReference type="InterPro" id="IPR036249">
    <property type="entry name" value="Thioredoxin-like_sf"/>
</dbReference>